<dbReference type="InParanoid" id="A0A420WED6"/>
<sequence>MSRISDYCDAHSNRARWIFATAASLSGTTAACLFFAAQYFGSIFLLVPEVLLYGFSAAISAFFAGALAWPPKPCRSKWRMALAGIFTVALAFILMGFILTGIMVFVDHDDIKLIFIMPFFFLLFGSIYTLGIPYLIGILVSLLFANK</sequence>
<accession>A0A420WED6</accession>
<evidence type="ECO:0000313" key="2">
    <source>
        <dbReference type="EMBL" id="RKQ69381.1"/>
    </source>
</evidence>
<reference evidence="2 3" key="1">
    <citation type="submission" date="2018-10" db="EMBL/GenBank/DDBJ databases">
        <title>Genomic Encyclopedia of Type Strains, Phase IV (KMG-IV): sequencing the most valuable type-strain genomes for metagenomic binning, comparative biology and taxonomic classification.</title>
        <authorList>
            <person name="Goeker M."/>
        </authorList>
    </citation>
    <scope>NUCLEOTIDE SEQUENCE [LARGE SCALE GENOMIC DNA]</scope>
    <source>
        <strain evidence="2 3">DSM 22008</strain>
    </source>
</reference>
<gene>
    <name evidence="2" type="ORF">DES40_2181</name>
</gene>
<evidence type="ECO:0000313" key="3">
    <source>
        <dbReference type="Proteomes" id="UP000282211"/>
    </source>
</evidence>
<feature type="transmembrane region" description="Helical" evidence="1">
    <location>
        <begin position="81"/>
        <end position="106"/>
    </location>
</feature>
<keyword evidence="3" id="KW-1185">Reference proteome</keyword>
<feature type="transmembrane region" description="Helical" evidence="1">
    <location>
        <begin position="118"/>
        <end position="145"/>
    </location>
</feature>
<feature type="transmembrane region" description="Helical" evidence="1">
    <location>
        <begin position="17"/>
        <end position="38"/>
    </location>
</feature>
<name>A0A420WED6_9PROT</name>
<dbReference type="Proteomes" id="UP000282211">
    <property type="component" value="Unassembled WGS sequence"/>
</dbReference>
<dbReference type="PROSITE" id="PS51257">
    <property type="entry name" value="PROKAR_LIPOPROTEIN"/>
    <property type="match status" value="1"/>
</dbReference>
<keyword evidence="1" id="KW-0472">Membrane</keyword>
<feature type="transmembrane region" description="Helical" evidence="1">
    <location>
        <begin position="50"/>
        <end position="69"/>
    </location>
</feature>
<organism evidence="2 3">
    <name type="scientific">Litorimonas taeanensis</name>
    <dbReference type="NCBI Taxonomy" id="568099"/>
    <lineage>
        <taxon>Bacteria</taxon>
        <taxon>Pseudomonadati</taxon>
        <taxon>Pseudomonadota</taxon>
        <taxon>Alphaproteobacteria</taxon>
        <taxon>Maricaulales</taxon>
        <taxon>Robiginitomaculaceae</taxon>
    </lineage>
</organism>
<dbReference type="RefSeq" id="WP_121101983.1">
    <property type="nucleotide sequence ID" value="NZ_RBII01000002.1"/>
</dbReference>
<dbReference type="EMBL" id="RBII01000002">
    <property type="protein sequence ID" value="RKQ69381.1"/>
    <property type="molecule type" value="Genomic_DNA"/>
</dbReference>
<comment type="caution">
    <text evidence="2">The sequence shown here is derived from an EMBL/GenBank/DDBJ whole genome shotgun (WGS) entry which is preliminary data.</text>
</comment>
<protein>
    <submittedName>
        <fullName evidence="2">Uncharacterized protein</fullName>
    </submittedName>
</protein>
<dbReference type="AlphaFoldDB" id="A0A420WED6"/>
<evidence type="ECO:0000256" key="1">
    <source>
        <dbReference type="SAM" id="Phobius"/>
    </source>
</evidence>
<keyword evidence="1" id="KW-0812">Transmembrane</keyword>
<proteinExistence type="predicted"/>
<keyword evidence="1" id="KW-1133">Transmembrane helix</keyword>